<dbReference type="AlphaFoldDB" id="A0AAD6TET7"/>
<reference evidence="1" key="1">
    <citation type="submission" date="2023-03" db="EMBL/GenBank/DDBJ databases">
        <title>Massive genome expansion in bonnet fungi (Mycena s.s.) driven by repeated elements and novel gene families across ecological guilds.</title>
        <authorList>
            <consortium name="Lawrence Berkeley National Laboratory"/>
            <person name="Harder C.B."/>
            <person name="Miyauchi S."/>
            <person name="Viragh M."/>
            <person name="Kuo A."/>
            <person name="Thoen E."/>
            <person name="Andreopoulos B."/>
            <person name="Lu D."/>
            <person name="Skrede I."/>
            <person name="Drula E."/>
            <person name="Henrissat B."/>
            <person name="Morin E."/>
            <person name="Kohler A."/>
            <person name="Barry K."/>
            <person name="LaButti K."/>
            <person name="Morin E."/>
            <person name="Salamov A."/>
            <person name="Lipzen A."/>
            <person name="Mereny Z."/>
            <person name="Hegedus B."/>
            <person name="Baldrian P."/>
            <person name="Stursova M."/>
            <person name="Weitz H."/>
            <person name="Taylor A."/>
            <person name="Grigoriev I.V."/>
            <person name="Nagy L.G."/>
            <person name="Martin F."/>
            <person name="Kauserud H."/>
        </authorList>
    </citation>
    <scope>NUCLEOTIDE SEQUENCE</scope>
    <source>
        <strain evidence="1">CBHHK200</strain>
    </source>
</reference>
<dbReference type="EMBL" id="JARJCM010000005">
    <property type="protein sequence ID" value="KAJ7045241.1"/>
    <property type="molecule type" value="Genomic_DNA"/>
</dbReference>
<comment type="caution">
    <text evidence="1">The sequence shown here is derived from an EMBL/GenBank/DDBJ whole genome shotgun (WGS) entry which is preliminary data.</text>
</comment>
<keyword evidence="2" id="KW-1185">Reference proteome</keyword>
<sequence length="316" mass="34955">MELDCHYDKSGAVEALDEVIQGGLAYVAAKEDAAIQHLSAVDLDRLIVKQNSTNNKMWHLMSTTPDGSPDCEVVFRVQGILAAVDLVANHKFTKCKPDRAAGLSQRVKLIGLDSPLFQNALRQTLLVHSAFERHFGRSVNSWNVGGETADGYISLSSNYFTRSTPSAAAERHEPADGVDPFGVLQHFEKIGLVHTKENVVKYFRKYMSKDGVAEIYGAFPGNFRVGDIVEARGSVTVVSAKNSTLKVHYHLHSVILHDARFSKIAEDLRAKVVRRAIVPSVLVRKGEFIDEDEDVGQTRKRLKELAVTDDDSVMTH</sequence>
<dbReference type="Proteomes" id="UP001218188">
    <property type="component" value="Unassembled WGS sequence"/>
</dbReference>
<evidence type="ECO:0000313" key="2">
    <source>
        <dbReference type="Proteomes" id="UP001218188"/>
    </source>
</evidence>
<accession>A0AAD6TET7</accession>
<gene>
    <name evidence="1" type="ORF">C8F04DRAFT_1174205</name>
</gene>
<evidence type="ECO:0000313" key="1">
    <source>
        <dbReference type="EMBL" id="KAJ7045241.1"/>
    </source>
</evidence>
<organism evidence="1 2">
    <name type="scientific">Mycena alexandri</name>
    <dbReference type="NCBI Taxonomy" id="1745969"/>
    <lineage>
        <taxon>Eukaryota</taxon>
        <taxon>Fungi</taxon>
        <taxon>Dikarya</taxon>
        <taxon>Basidiomycota</taxon>
        <taxon>Agaricomycotina</taxon>
        <taxon>Agaricomycetes</taxon>
        <taxon>Agaricomycetidae</taxon>
        <taxon>Agaricales</taxon>
        <taxon>Marasmiineae</taxon>
        <taxon>Mycenaceae</taxon>
        <taxon>Mycena</taxon>
    </lineage>
</organism>
<name>A0AAD6TET7_9AGAR</name>
<proteinExistence type="predicted"/>
<protein>
    <submittedName>
        <fullName evidence="1">Uncharacterized protein</fullName>
    </submittedName>
</protein>